<organism evidence="3 4">
    <name type="scientific">Deinococcus detaillensis</name>
    <dbReference type="NCBI Taxonomy" id="2592048"/>
    <lineage>
        <taxon>Bacteria</taxon>
        <taxon>Thermotogati</taxon>
        <taxon>Deinococcota</taxon>
        <taxon>Deinococci</taxon>
        <taxon>Deinococcales</taxon>
        <taxon>Deinococcaceae</taxon>
        <taxon>Deinococcus</taxon>
    </lineage>
</organism>
<dbReference type="GO" id="GO:0016788">
    <property type="term" value="F:hydrolase activity, acting on ester bonds"/>
    <property type="evidence" value="ECO:0007669"/>
    <property type="project" value="InterPro"/>
</dbReference>
<dbReference type="PANTHER" id="PTHR31956">
    <property type="entry name" value="NON-SPECIFIC PHOSPHOLIPASE C4-RELATED"/>
    <property type="match status" value="1"/>
</dbReference>
<dbReference type="PANTHER" id="PTHR31956:SF8">
    <property type="entry name" value="ACID PHOSPHATASE PHOA (AFU_ORTHOLOGUE AFUA_1G03570)"/>
    <property type="match status" value="1"/>
</dbReference>
<evidence type="ECO:0008006" key="5">
    <source>
        <dbReference type="Google" id="ProtNLM"/>
    </source>
</evidence>
<dbReference type="InterPro" id="IPR017850">
    <property type="entry name" value="Alkaline_phosphatase_core_sf"/>
</dbReference>
<gene>
    <name evidence="3" type="ORF">FNU79_07410</name>
</gene>
<dbReference type="EMBL" id="VKDB01000005">
    <property type="protein sequence ID" value="TSA86467.1"/>
    <property type="molecule type" value="Genomic_DNA"/>
</dbReference>
<dbReference type="Gene3D" id="3.40.720.10">
    <property type="entry name" value="Alkaline Phosphatase, subunit A"/>
    <property type="match status" value="1"/>
</dbReference>
<name>A0A553V1T7_9DEIO</name>
<dbReference type="GO" id="GO:0009395">
    <property type="term" value="P:phospholipid catabolic process"/>
    <property type="evidence" value="ECO:0007669"/>
    <property type="project" value="TreeGrafter"/>
</dbReference>
<evidence type="ECO:0000313" key="3">
    <source>
        <dbReference type="EMBL" id="TSA86467.1"/>
    </source>
</evidence>
<keyword evidence="2" id="KW-0732">Signal</keyword>
<dbReference type="OrthoDB" id="9770871at2"/>
<feature type="signal peptide" evidence="2">
    <location>
        <begin position="1"/>
        <end position="31"/>
    </location>
</feature>
<evidence type="ECO:0000256" key="2">
    <source>
        <dbReference type="SAM" id="SignalP"/>
    </source>
</evidence>
<dbReference type="SUPFAM" id="SSF53649">
    <property type="entry name" value="Alkaline phosphatase-like"/>
    <property type="match status" value="1"/>
</dbReference>
<dbReference type="InterPro" id="IPR007312">
    <property type="entry name" value="Phosphoesterase"/>
</dbReference>
<comment type="caution">
    <text evidence="3">The sequence shown here is derived from an EMBL/GenBank/DDBJ whole genome shotgun (WGS) entry which is preliminary data.</text>
</comment>
<dbReference type="AlphaFoldDB" id="A0A553V1T7"/>
<proteinExistence type="predicted"/>
<dbReference type="RefSeq" id="WP_143720232.1">
    <property type="nucleotide sequence ID" value="NZ_VKDB01000005.1"/>
</dbReference>
<feature type="chain" id="PRO_5021783664" description="Acid phosphatase" evidence="2">
    <location>
        <begin position="32"/>
        <end position="302"/>
    </location>
</feature>
<evidence type="ECO:0000256" key="1">
    <source>
        <dbReference type="ARBA" id="ARBA00022801"/>
    </source>
</evidence>
<dbReference type="Pfam" id="PF04185">
    <property type="entry name" value="Phosphoesterase"/>
    <property type="match status" value="1"/>
</dbReference>
<dbReference type="Proteomes" id="UP000316092">
    <property type="component" value="Unassembled WGS sequence"/>
</dbReference>
<keyword evidence="1" id="KW-0378">Hydrolase</keyword>
<protein>
    <recommendedName>
        <fullName evidence="5">Acid phosphatase</fullName>
    </recommendedName>
</protein>
<accession>A0A553V1T7</accession>
<reference evidence="3 4" key="1">
    <citation type="submission" date="2019-07" db="EMBL/GenBank/DDBJ databases">
        <title>Deinococcus detaillus sp. nov., isolated from humus soil in Antarctica.</title>
        <authorList>
            <person name="Zhang K."/>
        </authorList>
    </citation>
    <scope>NUCLEOTIDE SEQUENCE [LARGE SCALE GENOMIC DNA]</scope>
    <source>
        <strain evidence="3 4">H1</strain>
    </source>
</reference>
<sequence length="302" mass="32334">MSGLKKHAQNKLGRSLMLLGLLGFSLSSAQAPPAASNSPHIFLLILENHSYGQVIGNPNLPTLNALAKRGSLARNYTGVTHPSLPNYVALIAGSTMNMVGDDPAQSFAGATLASQLADQRLTWKGYMQGLPAAGSNVNYAGLYGKKHNPFMLSSDLVKQPKQLANVVPFEQLQTDLQRGQVPNFSLLVPDLCHDLHGDLRCLGRANVERTGDAFVKMWADQIMASSVWKPGAALIITFDEGEDQQGGGGRVATILLTPGGQGGRVSDQPYNHYSLLRSMEDHLGVPPLREAACAAPMSDLWP</sequence>
<evidence type="ECO:0000313" key="4">
    <source>
        <dbReference type="Proteomes" id="UP000316092"/>
    </source>
</evidence>
<keyword evidence="4" id="KW-1185">Reference proteome</keyword>